<keyword evidence="3" id="KW-1185">Reference proteome</keyword>
<comment type="caution">
    <text evidence="2">The sequence shown here is derived from an EMBL/GenBank/DDBJ whole genome shotgun (WGS) entry which is preliminary data.</text>
</comment>
<feature type="signal peptide" evidence="1">
    <location>
        <begin position="1"/>
        <end position="25"/>
    </location>
</feature>
<evidence type="ECO:0000313" key="3">
    <source>
        <dbReference type="Proteomes" id="UP001149813"/>
    </source>
</evidence>
<dbReference type="Proteomes" id="UP001149813">
    <property type="component" value="Unassembled WGS sequence"/>
</dbReference>
<dbReference type="OrthoDB" id="5583636at2759"/>
<proteinExistence type="predicted"/>
<dbReference type="EMBL" id="JANBOJ010000166">
    <property type="protein sequence ID" value="KAJ1721510.1"/>
    <property type="molecule type" value="Genomic_DNA"/>
</dbReference>
<evidence type="ECO:0000313" key="2">
    <source>
        <dbReference type="EMBL" id="KAJ1721510.1"/>
    </source>
</evidence>
<name>A0A9W8CPN8_9FUNG</name>
<gene>
    <name evidence="2" type="ORF">LPJ53_003970</name>
</gene>
<evidence type="ECO:0000256" key="1">
    <source>
        <dbReference type="SAM" id="SignalP"/>
    </source>
</evidence>
<dbReference type="AlphaFoldDB" id="A0A9W8CPN8"/>
<reference evidence="2" key="1">
    <citation type="submission" date="2022-07" db="EMBL/GenBank/DDBJ databases">
        <title>Phylogenomic reconstructions and comparative analyses of Kickxellomycotina fungi.</title>
        <authorList>
            <person name="Reynolds N.K."/>
            <person name="Stajich J.E."/>
            <person name="Barry K."/>
            <person name="Grigoriev I.V."/>
            <person name="Crous P."/>
            <person name="Smith M.E."/>
        </authorList>
    </citation>
    <scope>NUCLEOTIDE SEQUENCE</scope>
    <source>
        <strain evidence="2">NBRC 32514</strain>
    </source>
</reference>
<organism evidence="2 3">
    <name type="scientific">Coemansia erecta</name>
    <dbReference type="NCBI Taxonomy" id="147472"/>
    <lineage>
        <taxon>Eukaryota</taxon>
        <taxon>Fungi</taxon>
        <taxon>Fungi incertae sedis</taxon>
        <taxon>Zoopagomycota</taxon>
        <taxon>Kickxellomycotina</taxon>
        <taxon>Kickxellomycetes</taxon>
        <taxon>Kickxellales</taxon>
        <taxon>Kickxellaceae</taxon>
        <taxon>Coemansia</taxon>
    </lineage>
</organism>
<accession>A0A9W8CPN8</accession>
<keyword evidence="1" id="KW-0732">Signal</keyword>
<protein>
    <submittedName>
        <fullName evidence="2">Uncharacterized protein</fullName>
    </submittedName>
</protein>
<feature type="chain" id="PRO_5040863648" evidence="1">
    <location>
        <begin position="26"/>
        <end position="182"/>
    </location>
</feature>
<sequence>MQSTHSLSSLALAAACALFACQALATPVRDPDNLELPSLVSEDFDMPVRVSERLEIPESALSDAQTEQQFTGMMPDELSSWMHDKSVRAAEAQEADGDAITQAVFEFTGMQPAQMSTWIAEQELHPNTAVREAPADAEAAEAQDESIAALRTAEFISDIVFVLEAPAAAPEAPEAETSAGDS</sequence>